<accession>A0AAP6JI53</accession>
<protein>
    <submittedName>
        <fullName evidence="3">TIGR03986 family CRISPR-associated RAMP protein</fullName>
    </submittedName>
</protein>
<evidence type="ECO:0000256" key="1">
    <source>
        <dbReference type="ARBA" id="ARBA00023118"/>
    </source>
</evidence>
<comment type="caution">
    <text evidence="3">The sequence shown here is derived from an EMBL/GenBank/DDBJ whole genome shotgun (WGS) entry which is preliminary data.</text>
</comment>
<feature type="domain" description="CRISPR type III-associated protein" evidence="2">
    <location>
        <begin position="53"/>
        <end position="103"/>
    </location>
</feature>
<reference evidence="3 4" key="1">
    <citation type="submission" date="2023-12" db="EMBL/GenBank/DDBJ databases">
        <title>Whole-genome sequencing of halo(alkali)philic microorganisms from hypersaline lakes.</title>
        <authorList>
            <person name="Sorokin D.Y."/>
            <person name="Merkel A.Y."/>
            <person name="Messina E."/>
            <person name="Yakimov M."/>
        </authorList>
    </citation>
    <scope>NUCLEOTIDE SEQUENCE [LARGE SCALE GENOMIC DNA]</scope>
    <source>
        <strain evidence="3 4">AB-CW1</strain>
    </source>
</reference>
<evidence type="ECO:0000313" key="3">
    <source>
        <dbReference type="EMBL" id="MEA5446824.1"/>
    </source>
</evidence>
<dbReference type="NCBIfam" id="TIGR03986">
    <property type="entry name" value="TIGR03986 family CRISPR-associated RAMP protein"/>
    <property type="match status" value="1"/>
</dbReference>
<dbReference type="InterPro" id="IPR023825">
    <property type="entry name" value="CRISPR-assoc_RAMP_BGP1436"/>
</dbReference>
<gene>
    <name evidence="3" type="ORF">VCB98_13435</name>
</gene>
<dbReference type="InterPro" id="IPR052216">
    <property type="entry name" value="CRISPR_Csm3_endoribonuclease"/>
</dbReference>
<keyword evidence="1" id="KW-0051">Antiviral defense</keyword>
<dbReference type="AlphaFoldDB" id="A0AAP6JI53"/>
<evidence type="ECO:0000313" key="4">
    <source>
        <dbReference type="Proteomes" id="UP001302316"/>
    </source>
</evidence>
<dbReference type="Proteomes" id="UP001302316">
    <property type="component" value="Unassembled WGS sequence"/>
</dbReference>
<dbReference type="PANTHER" id="PTHR35579">
    <property type="entry name" value="CRISPR SYSTEM CMS ENDORIBONUCLEASE CSM3"/>
    <property type="match status" value="1"/>
</dbReference>
<dbReference type="GO" id="GO:0051607">
    <property type="term" value="P:defense response to virus"/>
    <property type="evidence" value="ECO:0007669"/>
    <property type="project" value="UniProtKB-KW"/>
</dbReference>
<sequence length="736" mass="83422">MSKQQGNNRLKHLDAAYNFVPLSDWVHIPDWGNQVSHDIPFQDGLSGEIHYELVADSPLLVGGEQEKSGNGPGKVRPVRDADGNYIIPGSSLKGMLRAVTEIAAFGRMRFVDDRMLGLRDISGNAVKGAYMGRLKGKIKSGWLQWDEASGRHQLIPCDFLPLHHRDLENWLGISTPIFAARETVADKFSNWEQYCHDNGKPGYEWELPFRRKEGLAVPDDNGPESGMPVFTMQISDSRDEKGKKRDFIFFNERAEDVVNLSPRDWQDFLRVHEGEPGLPDASKKDMAWPGYWREQYFAGQAMPVFYVESERGYRIGLAYMPKLAGDYGVQDAIGHVSGDHLSQPGVENGYDFADLLFGAVGEDPDDALKGRVSVETARAQGNVAEEAQSPTILNGPKPSYFPSYLQQPTDDSGERLSKGPWVEKLERILQEKNLGPQYITYLDSKNPPARVRGFKRYPARNEKTVGVQPLTAEQKKNTRVQVQLHTLPAGTRFQGRLVFHNLKPEELGALVWILEWGGDAKLRHSQGMGKPFGFGQVHFELNEKASQFRANQNPIQLHRLGPEQRAAWRRQFERTMLTACKEQGEDDWISTSRMKNLLAMADPEASEKWPGQLRHMCLDPDRRRNDFVAAKQARLVLADYARKTEYVPRIEAEGSTPAWLKRMLAEVQEKTGETNQKAVIRRRELAQAVDALEDPDRKRQAAEFIRELMRESFIWDGKLKGAAGEAREVYKRILDE</sequence>
<name>A0AAP6JI53_9GAMM</name>
<dbReference type="Pfam" id="PF03787">
    <property type="entry name" value="RAMPs"/>
    <property type="match status" value="1"/>
</dbReference>
<dbReference type="PANTHER" id="PTHR35579:SF3">
    <property type="entry name" value="CRISPR SYSTEM CMS ENDORIBONUCLEASE CSM3"/>
    <property type="match status" value="1"/>
</dbReference>
<proteinExistence type="predicted"/>
<organism evidence="3 4">
    <name type="scientific">Natronospira elongata</name>
    <dbReference type="NCBI Taxonomy" id="3110268"/>
    <lineage>
        <taxon>Bacteria</taxon>
        <taxon>Pseudomonadati</taxon>
        <taxon>Pseudomonadota</taxon>
        <taxon>Gammaproteobacteria</taxon>
        <taxon>Natronospirales</taxon>
        <taxon>Natronospiraceae</taxon>
        <taxon>Natronospira</taxon>
    </lineage>
</organism>
<dbReference type="CDD" id="cd09726">
    <property type="entry name" value="RAMP_I_III"/>
    <property type="match status" value="1"/>
</dbReference>
<dbReference type="EMBL" id="JAYGII010000063">
    <property type="protein sequence ID" value="MEA5446824.1"/>
    <property type="molecule type" value="Genomic_DNA"/>
</dbReference>
<dbReference type="RefSeq" id="WP_346053383.1">
    <property type="nucleotide sequence ID" value="NZ_JAYGII010000063.1"/>
</dbReference>
<keyword evidence="4" id="KW-1185">Reference proteome</keyword>
<evidence type="ECO:0000259" key="2">
    <source>
        <dbReference type="Pfam" id="PF03787"/>
    </source>
</evidence>
<dbReference type="InterPro" id="IPR005537">
    <property type="entry name" value="RAMP_III_fam"/>
</dbReference>